<feature type="domain" description="FANCI solenoid 3" evidence="4">
    <location>
        <begin position="817"/>
        <end position="1034"/>
    </location>
</feature>
<feature type="compositionally biased region" description="Basic and acidic residues" evidence="1">
    <location>
        <begin position="1541"/>
        <end position="1562"/>
    </location>
</feature>
<feature type="compositionally biased region" description="Acidic residues" evidence="1">
    <location>
        <begin position="1335"/>
        <end position="1346"/>
    </location>
</feature>
<evidence type="ECO:0000259" key="3">
    <source>
        <dbReference type="Pfam" id="PF14676"/>
    </source>
</evidence>
<dbReference type="KEGG" id="dan:6495575"/>
<dbReference type="EMBL" id="CH902619">
    <property type="protein sequence ID" value="EDV35947.2"/>
    <property type="molecule type" value="Genomic_DNA"/>
</dbReference>
<evidence type="ECO:0008006" key="9">
    <source>
        <dbReference type="Google" id="ProtNLM"/>
    </source>
</evidence>
<feature type="compositionally biased region" description="Acidic residues" evidence="1">
    <location>
        <begin position="1506"/>
        <end position="1516"/>
    </location>
</feature>
<dbReference type="Pfam" id="PF14678">
    <property type="entry name" value="FANCI_S4"/>
    <property type="match status" value="1"/>
</dbReference>
<feature type="domain" description="FANCI helical" evidence="6">
    <location>
        <begin position="555"/>
        <end position="774"/>
    </location>
</feature>
<dbReference type="InterPro" id="IPR029312">
    <property type="entry name" value="FANCI_HD2"/>
</dbReference>
<name>B3MIA2_DROAN</name>
<dbReference type="CDD" id="cd11720">
    <property type="entry name" value="FANCI"/>
    <property type="match status" value="1"/>
</dbReference>
<feature type="compositionally biased region" description="Low complexity" evidence="1">
    <location>
        <begin position="1566"/>
        <end position="1579"/>
    </location>
</feature>
<dbReference type="OrthoDB" id="195089at2759"/>
<dbReference type="PANTHER" id="PTHR21818">
    <property type="entry name" value="BC025462 PROTEIN"/>
    <property type="match status" value="1"/>
</dbReference>
<dbReference type="InParanoid" id="B3MIA2"/>
<evidence type="ECO:0000313" key="7">
    <source>
        <dbReference type="EMBL" id="EDV35947.2"/>
    </source>
</evidence>
<dbReference type="GO" id="GO:0070182">
    <property type="term" value="F:DNA polymerase binding"/>
    <property type="evidence" value="ECO:0007669"/>
    <property type="project" value="TreeGrafter"/>
</dbReference>
<evidence type="ECO:0000259" key="2">
    <source>
        <dbReference type="Pfam" id="PF14675"/>
    </source>
</evidence>
<feature type="compositionally biased region" description="Acidic residues" evidence="1">
    <location>
        <begin position="1319"/>
        <end position="1328"/>
    </location>
</feature>
<dbReference type="GeneID" id="6495575"/>
<feature type="domain" description="FANCI solenoid 1" evidence="2">
    <location>
        <begin position="67"/>
        <end position="287"/>
    </location>
</feature>
<gene>
    <name evidence="7" type="primary">Dana\GF12728</name>
    <name evidence="7" type="synonym">dana_GLEANR_12745</name>
    <name evidence="7" type="ORF">GF12728</name>
</gene>
<feature type="domain" description="FANCI solenoid 4" evidence="5">
    <location>
        <begin position="1045"/>
        <end position="1300"/>
    </location>
</feature>
<dbReference type="Pfam" id="PF14675">
    <property type="entry name" value="FANCI_S1"/>
    <property type="match status" value="1"/>
</dbReference>
<feature type="region of interest" description="Disordered" evidence="1">
    <location>
        <begin position="1312"/>
        <end position="1579"/>
    </location>
</feature>
<accession>B3MIA2</accession>
<dbReference type="InterPro" id="IPR029315">
    <property type="entry name" value="FANCI_S2"/>
</dbReference>
<dbReference type="InterPro" id="IPR029314">
    <property type="entry name" value="FANCI_S4"/>
</dbReference>
<proteinExistence type="predicted"/>
<feature type="compositionally biased region" description="Basic and acidic residues" evidence="1">
    <location>
        <begin position="1379"/>
        <end position="1388"/>
    </location>
</feature>
<dbReference type="InterPro" id="IPR029313">
    <property type="entry name" value="FANCI_S3"/>
</dbReference>
<dbReference type="Pfam" id="PF14677">
    <property type="entry name" value="FANCI_S3"/>
    <property type="match status" value="1"/>
</dbReference>
<dbReference type="InterPro" id="IPR016024">
    <property type="entry name" value="ARM-type_fold"/>
</dbReference>
<dbReference type="STRING" id="7217.B3MIA2"/>
<dbReference type="InterPro" id="IPR026171">
    <property type="entry name" value="FANCI"/>
</dbReference>
<evidence type="ECO:0000259" key="4">
    <source>
        <dbReference type="Pfam" id="PF14677"/>
    </source>
</evidence>
<dbReference type="Proteomes" id="UP000007801">
    <property type="component" value="Unassembled WGS sequence"/>
</dbReference>
<sequence length="1579" mass="180601">MGQDSILQWVRKLGEKGPRSELELLIQNTPTKKLIDTLNETMTRSEGITFWNYLLLGFVSNSEESRQKRFACVQSFMDGLRCVELSYKQTFDLITRLSQDLSTFPSEQLAWIVEHCVDGMRHGDAKCVGWKDLLPDALTLLLARPRFVVNGIGLDGLEYRNNTVNSIFTMQWPSTILTPIADMLKTMNLSNTELLTVLNKFSGALQELSPMELPALCFQLFSMCNSASQLIMPLLALEKYFHRNFYKRLFSDMSSNSTNFDSIDSFSDNELREAEETILHHLNYCTMYKLNEQNLVIMLRNFSHMPDVVLTPFMLSAIISMTSINRDPESARNSHSILLPFLRNVINHNEEERTLADYSVWYRDTLQRKQVDLQQVLTVLIDQNKEGKDVITPGLVHLVFSLLKSHSPKLHSLAITFLTKFIRKRFIFGQGIIKLVSEWMIVFQDQNQFSECLTLLSVADTFTVSECSKTIETVLEHMQWLSGEQAMRMMNFILPLLKISNRVRDALIDVLCKAMSSSCIQKRRMAIYGFCMILKQLNNSNAARQTSSATSYCTQHSISGYSMMSQSTFGSRSNPQRNFDMLTLEIIGLLRNCLQQQFEIRCTLYENLQRAVELNAKLVVHVLQVIDWHFRSFFDTPPEEDVIDDLDTVFRIRYDSLVSANDEQHMEIQLKDNLGRLIQFVANCLAIFERAPTGYDAREMNRLLNLCVQRMVDNRLPLEDTSPPATHLKCALVWQQMNIIEGIISHLLLSSKPSNEQISHILPLFKMHTKLTENHKALAGASKKAQKQSKHGSNTESSNITMNGVQVKNICPQPENIWDLTILEKLLHLLLDDVVAFAAPEKTVLLRSHQPLVQYVLQIAAKKVQSIRQEPDYKQLTYSKRTLKQLTDITKVIYERCIRRLPELWKDFDMQSSALAAECFMECLRTAHEIYPKKFNEFVKGFDMATLTKNKEAVLVLQDVLDTFMDEYGSDDSICKDEFVAKLPIWLFESLEIMLDHIQYDDRLATDSYTWLLNFCCNFEILNADMGLVHRILFVQRQKTHLGPFFDNIAKQLGSVLGAHNDDVPVDSVGPNLKSLSMVTVESCLQYLYAAIQKQLADVDYFVTKANNLNYKCQIVPESDRIYWRGNLDVMDRSICTQIIHISRTLLALTNVCIPLGASMDGLLKLLIQHYTCMKNLTRHFLSCCSSDSTNTNIRNTKFELLLRDVGKQLPSNIYELINYIEANAIDEEAQQHLKKRKVQAERAKVLRETRMIPKVIMVIEDFNKHIILLSKKAKAQNRLTDYLHFGTMRDFDIKSTDLKAAIERSISDGRNIAVDESHAEEDEDDDAQSCGYPEEVEDEEDEPVQDEPVQVAEKSQRRRRVLSSDSEESQPKRKRGPKPAEKQKNLEEDPPSTSKSVRSKKDKKNPARTSQDKGSSDGEEPPSTSKTVRSKKDKKKPTQAPQEESDGDEQPAKKTRASRTRPSVEVLESDGEEEPAKITRASRTRTSTDIMESDDEEPPSKQQEESSEEVIEDEEQPAKKTRGSRARTSLEEPNGDNEEQSSKKGRETRKPKEPVAKDKPLIRVRLGLLRSGRSGKLD</sequence>
<dbReference type="SUPFAM" id="SSF48371">
    <property type="entry name" value="ARM repeat"/>
    <property type="match status" value="1"/>
</dbReference>
<evidence type="ECO:0000313" key="8">
    <source>
        <dbReference type="Proteomes" id="UP000007801"/>
    </source>
</evidence>
<reference evidence="7 8" key="1">
    <citation type="journal article" date="2007" name="Nature">
        <title>Evolution of genes and genomes on the Drosophila phylogeny.</title>
        <authorList>
            <consortium name="Drosophila 12 Genomes Consortium"/>
            <person name="Clark A.G."/>
            <person name="Eisen M.B."/>
            <person name="Smith D.R."/>
            <person name="Bergman C.M."/>
            <person name="Oliver B."/>
            <person name="Markow T.A."/>
            <person name="Kaufman T.C."/>
            <person name="Kellis M."/>
            <person name="Gelbart W."/>
            <person name="Iyer V.N."/>
            <person name="Pollard D.A."/>
            <person name="Sackton T.B."/>
            <person name="Larracuente A.M."/>
            <person name="Singh N.D."/>
            <person name="Abad J.P."/>
            <person name="Abt D.N."/>
            <person name="Adryan B."/>
            <person name="Aguade M."/>
            <person name="Akashi H."/>
            <person name="Anderson W.W."/>
            <person name="Aquadro C.F."/>
            <person name="Ardell D.H."/>
            <person name="Arguello R."/>
            <person name="Artieri C.G."/>
            <person name="Barbash D.A."/>
            <person name="Barker D."/>
            <person name="Barsanti P."/>
            <person name="Batterham P."/>
            <person name="Batzoglou S."/>
            <person name="Begun D."/>
            <person name="Bhutkar A."/>
            <person name="Blanco E."/>
            <person name="Bosak S.A."/>
            <person name="Bradley R.K."/>
            <person name="Brand A.D."/>
            <person name="Brent M.R."/>
            <person name="Brooks A.N."/>
            <person name="Brown R.H."/>
            <person name="Butlin R.K."/>
            <person name="Caggese C."/>
            <person name="Calvi B.R."/>
            <person name="Bernardo de Carvalho A."/>
            <person name="Caspi A."/>
            <person name="Castrezana S."/>
            <person name="Celniker S.E."/>
            <person name="Chang J.L."/>
            <person name="Chapple C."/>
            <person name="Chatterji S."/>
            <person name="Chinwalla A."/>
            <person name="Civetta A."/>
            <person name="Clifton S.W."/>
            <person name="Comeron J.M."/>
            <person name="Costello J.C."/>
            <person name="Coyne J.A."/>
            <person name="Daub J."/>
            <person name="David R.G."/>
            <person name="Delcher A.L."/>
            <person name="Delehaunty K."/>
            <person name="Do C.B."/>
            <person name="Ebling H."/>
            <person name="Edwards K."/>
            <person name="Eickbush T."/>
            <person name="Evans J.D."/>
            <person name="Filipski A."/>
            <person name="Findeiss S."/>
            <person name="Freyhult E."/>
            <person name="Fulton L."/>
            <person name="Fulton R."/>
            <person name="Garcia A.C."/>
            <person name="Gardiner A."/>
            <person name="Garfield D.A."/>
            <person name="Garvin B.E."/>
            <person name="Gibson G."/>
            <person name="Gilbert D."/>
            <person name="Gnerre S."/>
            <person name="Godfrey J."/>
            <person name="Good R."/>
            <person name="Gotea V."/>
            <person name="Gravely B."/>
            <person name="Greenberg A.J."/>
            <person name="Griffiths-Jones S."/>
            <person name="Gross S."/>
            <person name="Guigo R."/>
            <person name="Gustafson E.A."/>
            <person name="Haerty W."/>
            <person name="Hahn M.W."/>
            <person name="Halligan D.L."/>
            <person name="Halpern A.L."/>
            <person name="Halter G.M."/>
            <person name="Han M.V."/>
            <person name="Heger A."/>
            <person name="Hillier L."/>
            <person name="Hinrichs A.S."/>
            <person name="Holmes I."/>
            <person name="Hoskins R.A."/>
            <person name="Hubisz M.J."/>
            <person name="Hultmark D."/>
            <person name="Huntley M.A."/>
            <person name="Jaffe D.B."/>
            <person name="Jagadeeshan S."/>
            <person name="Jeck W.R."/>
            <person name="Johnson J."/>
            <person name="Jones C.D."/>
            <person name="Jordan W.C."/>
            <person name="Karpen G.H."/>
            <person name="Kataoka E."/>
            <person name="Keightley P.D."/>
            <person name="Kheradpour P."/>
            <person name="Kirkness E.F."/>
            <person name="Koerich L.B."/>
            <person name="Kristiansen K."/>
            <person name="Kudrna D."/>
            <person name="Kulathinal R.J."/>
            <person name="Kumar S."/>
            <person name="Kwok R."/>
            <person name="Lander E."/>
            <person name="Langley C.H."/>
            <person name="Lapoint R."/>
            <person name="Lazzaro B.P."/>
            <person name="Lee S.J."/>
            <person name="Levesque L."/>
            <person name="Li R."/>
            <person name="Lin C.F."/>
            <person name="Lin M.F."/>
            <person name="Lindblad-Toh K."/>
            <person name="Llopart A."/>
            <person name="Long M."/>
            <person name="Low L."/>
            <person name="Lozovsky E."/>
            <person name="Lu J."/>
            <person name="Luo M."/>
            <person name="Machado C.A."/>
            <person name="Makalowski W."/>
            <person name="Marzo M."/>
            <person name="Matsuda M."/>
            <person name="Matzkin L."/>
            <person name="McAllister B."/>
            <person name="McBride C.S."/>
            <person name="McKernan B."/>
            <person name="McKernan K."/>
            <person name="Mendez-Lago M."/>
            <person name="Minx P."/>
            <person name="Mollenhauer M.U."/>
            <person name="Montooth K."/>
            <person name="Mount S.M."/>
            <person name="Mu X."/>
            <person name="Myers E."/>
            <person name="Negre B."/>
            <person name="Newfeld S."/>
            <person name="Nielsen R."/>
            <person name="Noor M.A."/>
            <person name="O'Grady P."/>
            <person name="Pachter L."/>
            <person name="Papaceit M."/>
            <person name="Parisi M.J."/>
            <person name="Parisi M."/>
            <person name="Parts L."/>
            <person name="Pedersen J.S."/>
            <person name="Pesole G."/>
            <person name="Phillippy A.M."/>
            <person name="Ponting C.P."/>
            <person name="Pop M."/>
            <person name="Porcelli D."/>
            <person name="Powell J.R."/>
            <person name="Prohaska S."/>
            <person name="Pruitt K."/>
            <person name="Puig M."/>
            <person name="Quesneville H."/>
            <person name="Ram K.R."/>
            <person name="Rand D."/>
            <person name="Rasmussen M.D."/>
            <person name="Reed L.K."/>
            <person name="Reenan R."/>
            <person name="Reily A."/>
            <person name="Remington K.A."/>
            <person name="Rieger T.T."/>
            <person name="Ritchie M.G."/>
            <person name="Robin C."/>
            <person name="Rogers Y.H."/>
            <person name="Rohde C."/>
            <person name="Rozas J."/>
            <person name="Rubenfield M.J."/>
            <person name="Ruiz A."/>
            <person name="Russo S."/>
            <person name="Salzberg S.L."/>
            <person name="Sanchez-Gracia A."/>
            <person name="Saranga D.J."/>
            <person name="Sato H."/>
            <person name="Schaeffer S.W."/>
            <person name="Schatz M.C."/>
            <person name="Schlenke T."/>
            <person name="Schwartz R."/>
            <person name="Segarra C."/>
            <person name="Singh R.S."/>
            <person name="Sirot L."/>
            <person name="Sirota M."/>
            <person name="Sisneros N.B."/>
            <person name="Smith C.D."/>
            <person name="Smith T.F."/>
            <person name="Spieth J."/>
            <person name="Stage D.E."/>
            <person name="Stark A."/>
            <person name="Stephan W."/>
            <person name="Strausberg R.L."/>
            <person name="Strempel S."/>
            <person name="Sturgill D."/>
            <person name="Sutton G."/>
            <person name="Sutton G.G."/>
            <person name="Tao W."/>
            <person name="Teichmann S."/>
            <person name="Tobari Y.N."/>
            <person name="Tomimura Y."/>
            <person name="Tsolas J.M."/>
            <person name="Valente V.L."/>
            <person name="Venter E."/>
            <person name="Venter J.C."/>
            <person name="Vicario S."/>
            <person name="Vieira F.G."/>
            <person name="Vilella A.J."/>
            <person name="Villasante A."/>
            <person name="Walenz B."/>
            <person name="Wang J."/>
            <person name="Wasserman M."/>
            <person name="Watts T."/>
            <person name="Wilson D."/>
            <person name="Wilson R.K."/>
            <person name="Wing R.A."/>
            <person name="Wolfner M.F."/>
            <person name="Wong A."/>
            <person name="Wong G.K."/>
            <person name="Wu C.I."/>
            <person name="Wu G."/>
            <person name="Yamamoto D."/>
            <person name="Yang H.P."/>
            <person name="Yang S.P."/>
            <person name="Yorke J.A."/>
            <person name="Yoshida K."/>
            <person name="Zdobnov E."/>
            <person name="Zhang P."/>
            <person name="Zhang Y."/>
            <person name="Zimin A.V."/>
            <person name="Baldwin J."/>
            <person name="Abdouelleil A."/>
            <person name="Abdulkadir J."/>
            <person name="Abebe A."/>
            <person name="Abera B."/>
            <person name="Abreu J."/>
            <person name="Acer S.C."/>
            <person name="Aftuck L."/>
            <person name="Alexander A."/>
            <person name="An P."/>
            <person name="Anderson E."/>
            <person name="Anderson S."/>
            <person name="Arachi H."/>
            <person name="Azer M."/>
            <person name="Bachantsang P."/>
            <person name="Barry A."/>
            <person name="Bayul T."/>
            <person name="Berlin A."/>
            <person name="Bessette D."/>
            <person name="Bloom T."/>
            <person name="Blye J."/>
            <person name="Boguslavskiy L."/>
            <person name="Bonnet C."/>
            <person name="Boukhgalter B."/>
            <person name="Bourzgui I."/>
            <person name="Brown A."/>
            <person name="Cahill P."/>
            <person name="Channer S."/>
            <person name="Cheshatsang Y."/>
            <person name="Chuda L."/>
            <person name="Citroen M."/>
            <person name="Collymore A."/>
            <person name="Cooke P."/>
            <person name="Costello M."/>
            <person name="D'Aco K."/>
            <person name="Daza R."/>
            <person name="De Haan G."/>
            <person name="DeGray S."/>
            <person name="DeMaso C."/>
            <person name="Dhargay N."/>
            <person name="Dooley K."/>
            <person name="Dooley E."/>
            <person name="Doricent M."/>
            <person name="Dorje P."/>
            <person name="Dorjee K."/>
            <person name="Dupes A."/>
            <person name="Elong R."/>
            <person name="Falk J."/>
            <person name="Farina A."/>
            <person name="Faro S."/>
            <person name="Ferguson D."/>
            <person name="Fisher S."/>
            <person name="Foley C.D."/>
            <person name="Franke A."/>
            <person name="Friedrich D."/>
            <person name="Gadbois L."/>
            <person name="Gearin G."/>
            <person name="Gearin C.R."/>
            <person name="Giannoukos G."/>
            <person name="Goode T."/>
            <person name="Graham J."/>
            <person name="Grandbois E."/>
            <person name="Grewal S."/>
            <person name="Gyaltsen K."/>
            <person name="Hafez N."/>
            <person name="Hagos B."/>
            <person name="Hall J."/>
            <person name="Henson C."/>
            <person name="Hollinger A."/>
            <person name="Honan T."/>
            <person name="Huard M.D."/>
            <person name="Hughes L."/>
            <person name="Hurhula B."/>
            <person name="Husby M.E."/>
            <person name="Kamat A."/>
            <person name="Kanga B."/>
            <person name="Kashin S."/>
            <person name="Khazanovich D."/>
            <person name="Kisner P."/>
            <person name="Lance K."/>
            <person name="Lara M."/>
            <person name="Lee W."/>
            <person name="Lennon N."/>
            <person name="Letendre F."/>
            <person name="LeVine R."/>
            <person name="Lipovsky A."/>
            <person name="Liu X."/>
            <person name="Liu J."/>
            <person name="Liu S."/>
            <person name="Lokyitsang T."/>
            <person name="Lokyitsang Y."/>
            <person name="Lubonja R."/>
            <person name="Lui A."/>
            <person name="MacDonald P."/>
            <person name="Magnisalis V."/>
            <person name="Maru K."/>
            <person name="Matthews C."/>
            <person name="McCusker W."/>
            <person name="McDonough S."/>
            <person name="Mehta T."/>
            <person name="Meldrim J."/>
            <person name="Meneus L."/>
            <person name="Mihai O."/>
            <person name="Mihalev A."/>
            <person name="Mihova T."/>
            <person name="Mittelman R."/>
            <person name="Mlenga V."/>
            <person name="Montmayeur A."/>
            <person name="Mulrain L."/>
            <person name="Navidi A."/>
            <person name="Naylor J."/>
            <person name="Negash T."/>
            <person name="Nguyen T."/>
            <person name="Nguyen N."/>
            <person name="Nicol R."/>
            <person name="Norbu C."/>
            <person name="Norbu N."/>
            <person name="Novod N."/>
            <person name="O'Neill B."/>
            <person name="Osman S."/>
            <person name="Markiewicz E."/>
            <person name="Oyono O.L."/>
            <person name="Patti C."/>
            <person name="Phunkhang P."/>
            <person name="Pierre F."/>
            <person name="Priest M."/>
            <person name="Raghuraman S."/>
            <person name="Rege F."/>
            <person name="Reyes R."/>
            <person name="Rise C."/>
            <person name="Rogov P."/>
            <person name="Ross K."/>
            <person name="Ryan E."/>
            <person name="Settipalli S."/>
            <person name="Shea T."/>
            <person name="Sherpa N."/>
            <person name="Shi L."/>
            <person name="Shih D."/>
            <person name="Sparrow T."/>
            <person name="Spaulding J."/>
            <person name="Stalker J."/>
            <person name="Stange-Thomann N."/>
            <person name="Stavropoulos S."/>
            <person name="Stone C."/>
            <person name="Strader C."/>
            <person name="Tesfaye S."/>
            <person name="Thomson T."/>
            <person name="Thoulutsang Y."/>
            <person name="Thoulutsang D."/>
            <person name="Topham K."/>
            <person name="Topping I."/>
            <person name="Tsamla T."/>
            <person name="Vassiliev H."/>
            <person name="Vo A."/>
            <person name="Wangchuk T."/>
            <person name="Wangdi T."/>
            <person name="Weiand M."/>
            <person name="Wilkinson J."/>
            <person name="Wilson A."/>
            <person name="Yadav S."/>
            <person name="Young G."/>
            <person name="Yu Q."/>
            <person name="Zembek L."/>
            <person name="Zhong D."/>
            <person name="Zimmer A."/>
            <person name="Zwirko Z."/>
            <person name="Jaffe D.B."/>
            <person name="Alvarez P."/>
            <person name="Brockman W."/>
            <person name="Butler J."/>
            <person name="Chin C."/>
            <person name="Gnerre S."/>
            <person name="Grabherr M."/>
            <person name="Kleber M."/>
            <person name="Mauceli E."/>
            <person name="MacCallum I."/>
        </authorList>
    </citation>
    <scope>NUCLEOTIDE SEQUENCE [LARGE SCALE GENOMIC DNA]</scope>
    <source>
        <strain evidence="8">Tucson 14024-0371.13</strain>
    </source>
</reference>
<evidence type="ECO:0000256" key="1">
    <source>
        <dbReference type="SAM" id="MobiDB-lite"/>
    </source>
</evidence>
<dbReference type="Pfam" id="PF14676">
    <property type="entry name" value="FANCI_S2"/>
    <property type="match status" value="1"/>
</dbReference>
<protein>
    <recommendedName>
        <fullName evidence="9">Fanconi anemia group I protein</fullName>
    </recommendedName>
</protein>
<keyword evidence="8" id="KW-1185">Reference proteome</keyword>
<feature type="compositionally biased region" description="Basic residues" evidence="1">
    <location>
        <begin position="1429"/>
        <end position="1438"/>
    </location>
</feature>
<dbReference type="eggNOG" id="KOG4553">
    <property type="taxonomic scope" value="Eukaryota"/>
</dbReference>
<dbReference type="GO" id="GO:0006281">
    <property type="term" value="P:DNA repair"/>
    <property type="evidence" value="ECO:0007669"/>
    <property type="project" value="InterPro"/>
</dbReference>
<organism evidence="7 8">
    <name type="scientific">Drosophila ananassae</name>
    <name type="common">Fruit fly</name>
    <dbReference type="NCBI Taxonomy" id="7217"/>
    <lineage>
        <taxon>Eukaryota</taxon>
        <taxon>Metazoa</taxon>
        <taxon>Ecdysozoa</taxon>
        <taxon>Arthropoda</taxon>
        <taxon>Hexapoda</taxon>
        <taxon>Insecta</taxon>
        <taxon>Pterygota</taxon>
        <taxon>Neoptera</taxon>
        <taxon>Endopterygota</taxon>
        <taxon>Diptera</taxon>
        <taxon>Brachycera</taxon>
        <taxon>Muscomorpha</taxon>
        <taxon>Ephydroidea</taxon>
        <taxon>Drosophilidae</taxon>
        <taxon>Drosophila</taxon>
        <taxon>Sophophora</taxon>
    </lineage>
</organism>
<dbReference type="PANTHER" id="PTHR21818:SF0">
    <property type="entry name" value="FANCONI ANEMIA GROUP I PROTEIN"/>
    <property type="match status" value="1"/>
</dbReference>
<feature type="domain" description="FANCI solenoid 2" evidence="3">
    <location>
        <begin position="391"/>
        <end position="531"/>
    </location>
</feature>
<dbReference type="InterPro" id="IPR029308">
    <property type="entry name" value="FANCI_S1"/>
</dbReference>
<dbReference type="HOGENOM" id="CLU_002204_0_0_1"/>
<evidence type="ECO:0000259" key="5">
    <source>
        <dbReference type="Pfam" id="PF14678"/>
    </source>
</evidence>
<dbReference type="Pfam" id="PF14680">
    <property type="entry name" value="FANCI_HD2"/>
    <property type="match status" value="1"/>
</dbReference>
<dbReference type="CTD" id="55215"/>
<evidence type="ECO:0000259" key="6">
    <source>
        <dbReference type="Pfam" id="PF14680"/>
    </source>
</evidence>
<feature type="region of interest" description="Disordered" evidence="1">
    <location>
        <begin position="778"/>
        <end position="799"/>
    </location>
</feature>
<dbReference type="FunCoup" id="B3MIA2">
    <property type="interactions" value="828"/>
</dbReference>